<name>A0A1S2LSE1_9BACI</name>
<accession>A0A1S2LSE1</accession>
<dbReference type="Proteomes" id="UP000180098">
    <property type="component" value="Unassembled WGS sequence"/>
</dbReference>
<gene>
    <name evidence="1" type="ORF">BKP35_04760</name>
</gene>
<dbReference type="AlphaFoldDB" id="A0A1S2LSE1"/>
<dbReference type="EMBL" id="MLQQ01000002">
    <property type="protein sequence ID" value="OIJ15296.1"/>
    <property type="molecule type" value="Genomic_DNA"/>
</dbReference>
<organism evidence="1 2">
    <name type="scientific">Anaerobacillus arseniciselenatis</name>
    <dbReference type="NCBI Taxonomy" id="85682"/>
    <lineage>
        <taxon>Bacteria</taxon>
        <taxon>Bacillati</taxon>
        <taxon>Bacillota</taxon>
        <taxon>Bacilli</taxon>
        <taxon>Bacillales</taxon>
        <taxon>Bacillaceae</taxon>
        <taxon>Anaerobacillus</taxon>
    </lineage>
</organism>
<protein>
    <recommendedName>
        <fullName evidence="3">DUF3221 domain-containing protein</fullName>
    </recommendedName>
</protein>
<dbReference type="Pfam" id="PF11518">
    <property type="entry name" value="DUF3221"/>
    <property type="match status" value="1"/>
</dbReference>
<sequence length="102" mass="11180">MTTFFVACVGQEKNNEVVFVATVLENKETHLLVEPVEGSAELSSADKIMVYVQDTTLLHSNDNSIAIGDFKAGQLVEITYNGAIAESYPAQIHTCYQINLLN</sequence>
<evidence type="ECO:0000313" key="2">
    <source>
        <dbReference type="Proteomes" id="UP000180098"/>
    </source>
</evidence>
<evidence type="ECO:0008006" key="3">
    <source>
        <dbReference type="Google" id="ProtNLM"/>
    </source>
</evidence>
<keyword evidence="2" id="KW-1185">Reference proteome</keyword>
<reference evidence="1 2" key="1">
    <citation type="submission" date="2016-10" db="EMBL/GenBank/DDBJ databases">
        <title>Draft genome sequences of four alkaliphilic bacteria belonging to the Anaerobacillus genus.</title>
        <authorList>
            <person name="Bassil N.M."/>
            <person name="Lloyd J.R."/>
        </authorList>
    </citation>
    <scope>NUCLEOTIDE SEQUENCE [LARGE SCALE GENOMIC DNA]</scope>
    <source>
        <strain evidence="1 2">DSM 15340</strain>
    </source>
</reference>
<evidence type="ECO:0000313" key="1">
    <source>
        <dbReference type="EMBL" id="OIJ15296.1"/>
    </source>
</evidence>
<comment type="caution">
    <text evidence="1">The sequence shown here is derived from an EMBL/GenBank/DDBJ whole genome shotgun (WGS) entry which is preliminary data.</text>
</comment>
<dbReference type="InterPro" id="IPR021598">
    <property type="entry name" value="DUF3221"/>
</dbReference>
<proteinExistence type="predicted"/>